<feature type="transmembrane region" description="Helical" evidence="1">
    <location>
        <begin position="27"/>
        <end position="51"/>
    </location>
</feature>
<dbReference type="RefSeq" id="WP_264320793.1">
    <property type="nucleotide sequence ID" value="NZ_JADEXN010000095.1"/>
</dbReference>
<feature type="transmembrane region" description="Helical" evidence="1">
    <location>
        <begin position="114"/>
        <end position="137"/>
    </location>
</feature>
<sequence>MESGQQEYEFNSSQNQLLGDLAIKMRFVGMLSIALGGLSMFCGVVTILMTLSGAIDGLGFSFSLLIQGTLGLLVGLWTRKAARAFKLIVNTEGRDIENLTIALGELRKLYTLQYWLILIVFILFAGVILSALLLSLAGR</sequence>
<keyword evidence="1" id="KW-0812">Transmembrane</keyword>
<comment type="caution">
    <text evidence="2">The sequence shown here is derived from an EMBL/GenBank/DDBJ whole genome shotgun (WGS) entry which is preliminary data.</text>
</comment>
<keyword evidence="1" id="KW-0472">Membrane</keyword>
<proteinExistence type="predicted"/>
<accession>A0A928VZJ6</accession>
<dbReference type="AlphaFoldDB" id="A0A928VZJ6"/>
<keyword evidence="3" id="KW-1185">Reference proteome</keyword>
<evidence type="ECO:0000313" key="2">
    <source>
        <dbReference type="EMBL" id="MBE9040550.1"/>
    </source>
</evidence>
<evidence type="ECO:0000313" key="3">
    <source>
        <dbReference type="Proteomes" id="UP000621799"/>
    </source>
</evidence>
<feature type="transmembrane region" description="Helical" evidence="1">
    <location>
        <begin position="57"/>
        <end position="77"/>
    </location>
</feature>
<gene>
    <name evidence="2" type="ORF">IQ235_07090</name>
</gene>
<dbReference type="EMBL" id="JADEXN010000095">
    <property type="protein sequence ID" value="MBE9040550.1"/>
    <property type="molecule type" value="Genomic_DNA"/>
</dbReference>
<dbReference type="Proteomes" id="UP000621799">
    <property type="component" value="Unassembled WGS sequence"/>
</dbReference>
<name>A0A928VZJ6_9CYAN</name>
<evidence type="ECO:0000256" key="1">
    <source>
        <dbReference type="SAM" id="Phobius"/>
    </source>
</evidence>
<organism evidence="2 3">
    <name type="scientific">Zarconia navalis LEGE 11467</name>
    <dbReference type="NCBI Taxonomy" id="1828826"/>
    <lineage>
        <taxon>Bacteria</taxon>
        <taxon>Bacillati</taxon>
        <taxon>Cyanobacteriota</taxon>
        <taxon>Cyanophyceae</taxon>
        <taxon>Oscillatoriophycideae</taxon>
        <taxon>Oscillatoriales</taxon>
        <taxon>Oscillatoriales incertae sedis</taxon>
        <taxon>Zarconia</taxon>
        <taxon>Zarconia navalis</taxon>
    </lineage>
</organism>
<protein>
    <submittedName>
        <fullName evidence="2">Uncharacterized protein</fullName>
    </submittedName>
</protein>
<keyword evidence="1" id="KW-1133">Transmembrane helix</keyword>
<reference evidence="2" key="1">
    <citation type="submission" date="2020-10" db="EMBL/GenBank/DDBJ databases">
        <authorList>
            <person name="Castelo-Branco R."/>
            <person name="Eusebio N."/>
            <person name="Adriana R."/>
            <person name="Vieira A."/>
            <person name="Brugerolle De Fraissinette N."/>
            <person name="Rezende De Castro R."/>
            <person name="Schneider M.P."/>
            <person name="Vasconcelos V."/>
            <person name="Leao P.N."/>
        </authorList>
    </citation>
    <scope>NUCLEOTIDE SEQUENCE</scope>
    <source>
        <strain evidence="2">LEGE 11467</strain>
    </source>
</reference>